<evidence type="ECO:0000256" key="2">
    <source>
        <dbReference type="SAM" id="MobiDB-lite"/>
    </source>
</evidence>
<feature type="compositionally biased region" description="Polar residues" evidence="2">
    <location>
        <begin position="390"/>
        <end position="402"/>
    </location>
</feature>
<dbReference type="PANTHER" id="PTHR33977">
    <property type="entry name" value="ZINC ION BINDING PROTEIN"/>
    <property type="match status" value="1"/>
</dbReference>
<proteinExistence type="predicted"/>
<dbReference type="PANTHER" id="PTHR33977:SF2">
    <property type="entry name" value="OS09G0309100 PROTEIN"/>
    <property type="match status" value="1"/>
</dbReference>
<accession>A0AAW2X6V8</accession>
<feature type="domain" description="SWIM-type" evidence="3">
    <location>
        <begin position="272"/>
        <end position="309"/>
    </location>
</feature>
<name>A0AAW2X6V8_9LAMI</name>
<comment type="caution">
    <text evidence="4">The sequence shown here is derived from an EMBL/GenBank/DDBJ whole genome shotgun (WGS) entry which is preliminary data.</text>
</comment>
<evidence type="ECO:0000313" key="4">
    <source>
        <dbReference type="EMBL" id="KAL0449830.1"/>
    </source>
</evidence>
<evidence type="ECO:0000256" key="1">
    <source>
        <dbReference type="PROSITE-ProRule" id="PRU00325"/>
    </source>
</evidence>
<feature type="region of interest" description="Disordered" evidence="2">
    <location>
        <begin position="390"/>
        <end position="419"/>
    </location>
</feature>
<dbReference type="Pfam" id="PF04434">
    <property type="entry name" value="SWIM"/>
    <property type="match status" value="1"/>
</dbReference>
<reference evidence="4" key="2">
    <citation type="journal article" date="2024" name="Plant">
        <title>Genomic evolution and insights into agronomic trait innovations of Sesamum species.</title>
        <authorList>
            <person name="Miao H."/>
            <person name="Wang L."/>
            <person name="Qu L."/>
            <person name="Liu H."/>
            <person name="Sun Y."/>
            <person name="Le M."/>
            <person name="Wang Q."/>
            <person name="Wei S."/>
            <person name="Zheng Y."/>
            <person name="Lin W."/>
            <person name="Duan Y."/>
            <person name="Cao H."/>
            <person name="Xiong S."/>
            <person name="Wang X."/>
            <person name="Wei L."/>
            <person name="Li C."/>
            <person name="Ma Q."/>
            <person name="Ju M."/>
            <person name="Zhao R."/>
            <person name="Li G."/>
            <person name="Mu C."/>
            <person name="Tian Q."/>
            <person name="Mei H."/>
            <person name="Zhang T."/>
            <person name="Gao T."/>
            <person name="Zhang H."/>
        </authorList>
    </citation>
    <scope>NUCLEOTIDE SEQUENCE</scope>
    <source>
        <strain evidence="4">KEN1</strain>
    </source>
</reference>
<keyword evidence="1" id="KW-0863">Zinc-finger</keyword>
<feature type="compositionally biased region" description="Basic residues" evidence="2">
    <location>
        <begin position="407"/>
        <end position="419"/>
    </location>
</feature>
<gene>
    <name evidence="4" type="ORF">Slati_1539400</name>
</gene>
<keyword evidence="1" id="KW-0479">Metal-binding</keyword>
<organism evidence="4">
    <name type="scientific">Sesamum latifolium</name>
    <dbReference type="NCBI Taxonomy" id="2727402"/>
    <lineage>
        <taxon>Eukaryota</taxon>
        <taxon>Viridiplantae</taxon>
        <taxon>Streptophyta</taxon>
        <taxon>Embryophyta</taxon>
        <taxon>Tracheophyta</taxon>
        <taxon>Spermatophyta</taxon>
        <taxon>Magnoliopsida</taxon>
        <taxon>eudicotyledons</taxon>
        <taxon>Gunneridae</taxon>
        <taxon>Pentapetalae</taxon>
        <taxon>asterids</taxon>
        <taxon>lamiids</taxon>
        <taxon>Lamiales</taxon>
        <taxon>Pedaliaceae</taxon>
        <taxon>Sesamum</taxon>
    </lineage>
</organism>
<dbReference type="GO" id="GO:0008270">
    <property type="term" value="F:zinc ion binding"/>
    <property type="evidence" value="ECO:0007669"/>
    <property type="project" value="UniProtKB-KW"/>
</dbReference>
<dbReference type="AlphaFoldDB" id="A0AAW2X6V8"/>
<dbReference type="InterPro" id="IPR007527">
    <property type="entry name" value="Znf_SWIM"/>
</dbReference>
<evidence type="ECO:0000259" key="3">
    <source>
        <dbReference type="PROSITE" id="PS50966"/>
    </source>
</evidence>
<dbReference type="PROSITE" id="PS50966">
    <property type="entry name" value="ZF_SWIM"/>
    <property type="match status" value="1"/>
</dbReference>
<protein>
    <recommendedName>
        <fullName evidence="3">SWIM-type domain-containing protein</fullName>
    </recommendedName>
</protein>
<sequence length="419" mass="48002">MRGCTCHFVVKRLYARPSLALLIYNERRHVNKAGFVCHGPLDRDAIGPGAKKIPYVCSEVQQQTMSMIYLGIPEENVLEKHIEGIQRYCGSDAKVKSLASQYVQKLGMIIKRSTHELDLDDQASIRLWVERNKKSIFFYRDTSETDPFILGIQTEWQLQQMIRFGHRNIIAADSTFGIKKLKFCHAAEMWLASMKTLPLASQEASGAIEAYHVKLKAKLYDDSHLGSLQRVDWRNILLPLLWHRALQIPDSAVSLDDRDHLFAKVVSQKDNRVTRVVWNPGSEFAHCDCEWSLQGNLCKHIIKVNMVCENLQCYQSSLSFQSLKNILIDLWEKPMDDSVALDISTAWTHQMLDQVQKLVELNSSDDIGLVVNNMPLKWVAKKVRTTSGRQSSTVALPSSSKNDYARKISRKRKRLSRFR</sequence>
<dbReference type="EMBL" id="JACGWN010000005">
    <property type="protein sequence ID" value="KAL0449830.1"/>
    <property type="molecule type" value="Genomic_DNA"/>
</dbReference>
<reference evidence="4" key="1">
    <citation type="submission" date="2020-06" db="EMBL/GenBank/DDBJ databases">
        <authorList>
            <person name="Li T."/>
            <person name="Hu X."/>
            <person name="Zhang T."/>
            <person name="Song X."/>
            <person name="Zhang H."/>
            <person name="Dai N."/>
            <person name="Sheng W."/>
            <person name="Hou X."/>
            <person name="Wei L."/>
        </authorList>
    </citation>
    <scope>NUCLEOTIDE SEQUENCE</scope>
    <source>
        <strain evidence="4">KEN1</strain>
        <tissue evidence="4">Leaf</tissue>
    </source>
</reference>
<keyword evidence="1" id="KW-0862">Zinc</keyword>